<dbReference type="PATRIC" id="fig|451644.5.peg.3177"/>
<dbReference type="EMBL" id="LFOD01000012">
    <property type="protein sequence ID" value="KMV17645.1"/>
    <property type="molecule type" value="Genomic_DNA"/>
</dbReference>
<comment type="caution">
    <text evidence="1">The sequence shown here is derived from an EMBL/GenBank/DDBJ whole genome shotgun (WGS) entry which is preliminary data.</text>
</comment>
<organism evidence="1 2">
    <name type="scientific">Mycolicibacterium conceptionense</name>
    <dbReference type="NCBI Taxonomy" id="451644"/>
    <lineage>
        <taxon>Bacteria</taxon>
        <taxon>Bacillati</taxon>
        <taxon>Actinomycetota</taxon>
        <taxon>Actinomycetes</taxon>
        <taxon>Mycobacteriales</taxon>
        <taxon>Mycobacteriaceae</taxon>
        <taxon>Mycolicibacterium</taxon>
    </lineage>
</organism>
<reference evidence="1 2" key="1">
    <citation type="submission" date="2015-06" db="EMBL/GenBank/DDBJ databases">
        <title>Genome sequence of Mycobacterium conceptionense strain MLE.</title>
        <authorList>
            <person name="Greninger A.L."/>
            <person name="Cunningham G."/>
            <person name="Chiu C.Y."/>
            <person name="Miller S."/>
        </authorList>
    </citation>
    <scope>NUCLEOTIDE SEQUENCE [LARGE SCALE GENOMIC DNA]</scope>
    <source>
        <strain evidence="1 2">MLE</strain>
    </source>
</reference>
<gene>
    <name evidence="1" type="ORF">ACT17_15320</name>
</gene>
<proteinExistence type="predicted"/>
<sequence length="102" mass="10654">MPMTPDEIVATELPVNRRTSQVGTPQRHYMVIPGFSCSRGLFVLVAVVPGADSTYVFEANGRGDIVDFDPIAIVGGTTDHAAALKRLGLRVDPADSATGGAA</sequence>
<accession>A0A0J8UB96</accession>
<protein>
    <submittedName>
        <fullName evidence="1">Uncharacterized protein</fullName>
    </submittedName>
</protein>
<name>A0A0J8UB96_9MYCO</name>
<evidence type="ECO:0000313" key="1">
    <source>
        <dbReference type="EMBL" id="KMV17645.1"/>
    </source>
</evidence>
<evidence type="ECO:0000313" key="2">
    <source>
        <dbReference type="Proteomes" id="UP000037594"/>
    </source>
</evidence>
<dbReference type="RefSeq" id="WP_234713628.1">
    <property type="nucleotide sequence ID" value="NZ_LFOD01000012.1"/>
</dbReference>
<dbReference type="AlphaFoldDB" id="A0A0J8UB96"/>
<dbReference type="Proteomes" id="UP000037594">
    <property type="component" value="Unassembled WGS sequence"/>
</dbReference>